<dbReference type="AlphaFoldDB" id="A0AAW0LRA8"/>
<sequence length="127" mass="14181">MILDLNECYNLEVLSGEIAKLTNIMYLDLFDCYLLPAMPKGLSTLSELRVFKGFVISNLQSRSSVELTKLRKLTIKSSGKDFPTDEDLCALQKLGEKVLRKPTIAWGADPNKGSKTKDSKNAKQPNK</sequence>
<dbReference type="InterPro" id="IPR032675">
    <property type="entry name" value="LRR_dom_sf"/>
</dbReference>
<evidence type="ECO:0000256" key="1">
    <source>
        <dbReference type="SAM" id="MobiDB-lite"/>
    </source>
</evidence>
<comment type="caution">
    <text evidence="2">The sequence shown here is derived from an EMBL/GenBank/DDBJ whole genome shotgun (WGS) entry which is preliminary data.</text>
</comment>
<evidence type="ECO:0000313" key="2">
    <source>
        <dbReference type="EMBL" id="KAK7854027.1"/>
    </source>
</evidence>
<reference evidence="2 3" key="1">
    <citation type="journal article" date="2018" name="Sci. Data">
        <title>The draft genome sequence of cork oak.</title>
        <authorList>
            <person name="Ramos A.M."/>
            <person name="Usie A."/>
            <person name="Barbosa P."/>
            <person name="Barros P.M."/>
            <person name="Capote T."/>
            <person name="Chaves I."/>
            <person name="Simoes F."/>
            <person name="Abreu I."/>
            <person name="Carrasquinho I."/>
            <person name="Faro C."/>
            <person name="Guimaraes J.B."/>
            <person name="Mendonca D."/>
            <person name="Nobrega F."/>
            <person name="Rodrigues L."/>
            <person name="Saibo N.J.M."/>
            <person name="Varela M.C."/>
            <person name="Egas C."/>
            <person name="Matos J."/>
            <person name="Miguel C.M."/>
            <person name="Oliveira M.M."/>
            <person name="Ricardo C.P."/>
            <person name="Goncalves S."/>
        </authorList>
    </citation>
    <scope>NUCLEOTIDE SEQUENCE [LARGE SCALE GENOMIC DNA]</scope>
    <source>
        <strain evidence="3">cv. HL8</strain>
    </source>
</reference>
<keyword evidence="3" id="KW-1185">Reference proteome</keyword>
<protein>
    <submittedName>
        <fullName evidence="2">Uncharacterized protein</fullName>
    </submittedName>
</protein>
<organism evidence="2 3">
    <name type="scientific">Quercus suber</name>
    <name type="common">Cork oak</name>
    <dbReference type="NCBI Taxonomy" id="58331"/>
    <lineage>
        <taxon>Eukaryota</taxon>
        <taxon>Viridiplantae</taxon>
        <taxon>Streptophyta</taxon>
        <taxon>Embryophyta</taxon>
        <taxon>Tracheophyta</taxon>
        <taxon>Spermatophyta</taxon>
        <taxon>Magnoliopsida</taxon>
        <taxon>eudicotyledons</taxon>
        <taxon>Gunneridae</taxon>
        <taxon>Pentapetalae</taxon>
        <taxon>rosids</taxon>
        <taxon>fabids</taxon>
        <taxon>Fagales</taxon>
        <taxon>Fagaceae</taxon>
        <taxon>Quercus</taxon>
    </lineage>
</organism>
<accession>A0AAW0LRA8</accession>
<dbReference type="Proteomes" id="UP000237347">
    <property type="component" value="Unassembled WGS sequence"/>
</dbReference>
<evidence type="ECO:0000313" key="3">
    <source>
        <dbReference type="Proteomes" id="UP000237347"/>
    </source>
</evidence>
<dbReference type="Gene3D" id="3.80.10.10">
    <property type="entry name" value="Ribonuclease Inhibitor"/>
    <property type="match status" value="1"/>
</dbReference>
<name>A0AAW0LRA8_QUESU</name>
<dbReference type="EMBL" id="PKMF04000059">
    <property type="protein sequence ID" value="KAK7854027.1"/>
    <property type="molecule type" value="Genomic_DNA"/>
</dbReference>
<gene>
    <name evidence="2" type="ORF">CFP56_033753</name>
</gene>
<feature type="region of interest" description="Disordered" evidence="1">
    <location>
        <begin position="105"/>
        <end position="127"/>
    </location>
</feature>
<proteinExistence type="predicted"/>
<dbReference type="SUPFAM" id="SSF52058">
    <property type="entry name" value="L domain-like"/>
    <property type="match status" value="1"/>
</dbReference>